<dbReference type="SUPFAM" id="SSF53067">
    <property type="entry name" value="Actin-like ATPase domain"/>
    <property type="match status" value="2"/>
</dbReference>
<evidence type="ECO:0000259" key="12">
    <source>
        <dbReference type="Pfam" id="PF02782"/>
    </source>
</evidence>
<dbReference type="PANTHER" id="PTHR10196:SF40">
    <property type="entry name" value="GLYCEROL KINASE"/>
    <property type="match status" value="1"/>
</dbReference>
<keyword evidence="4 10" id="KW-0808">Transferase</keyword>
<dbReference type="Proteomes" id="UP000092444">
    <property type="component" value="Unassembled WGS sequence"/>
</dbReference>
<dbReference type="EnsemblMetazoa" id="GMOY004845-RA">
    <property type="protein sequence ID" value="GMOY004845-PA"/>
    <property type="gene ID" value="GMOY004845"/>
</dbReference>
<dbReference type="GO" id="GO:0005524">
    <property type="term" value="F:ATP binding"/>
    <property type="evidence" value="ECO:0007669"/>
    <property type="project" value="UniProtKB-KW"/>
</dbReference>
<dbReference type="NCBIfam" id="NF000756">
    <property type="entry name" value="PRK00047.1"/>
    <property type="match status" value="1"/>
</dbReference>
<dbReference type="PROSITE" id="PS00445">
    <property type="entry name" value="FGGY_KINASES_2"/>
    <property type="match status" value="1"/>
</dbReference>
<dbReference type="STRING" id="37546.A0A1B0FLU3"/>
<dbReference type="VEuPathDB" id="VectorBase:GMOY004845"/>
<dbReference type="PhylomeDB" id="A0A1B0FLU3"/>
<dbReference type="PANTHER" id="PTHR10196">
    <property type="entry name" value="SUGAR KINASE"/>
    <property type="match status" value="1"/>
</dbReference>
<feature type="domain" description="Carbohydrate kinase FGGY C-terminal" evidence="12">
    <location>
        <begin position="295"/>
        <end position="479"/>
    </location>
</feature>
<reference evidence="13" key="1">
    <citation type="submission" date="2020-05" db="UniProtKB">
        <authorList>
            <consortium name="EnsemblMetazoa"/>
        </authorList>
    </citation>
    <scope>IDENTIFICATION</scope>
    <source>
        <strain evidence="13">Yale</strain>
    </source>
</reference>
<evidence type="ECO:0000313" key="13">
    <source>
        <dbReference type="EnsemblMetazoa" id="GMOY004845-PA"/>
    </source>
</evidence>
<dbReference type="Pfam" id="PF02782">
    <property type="entry name" value="FGGY_C"/>
    <property type="match status" value="1"/>
</dbReference>
<evidence type="ECO:0000256" key="9">
    <source>
        <dbReference type="ARBA" id="ARBA00043149"/>
    </source>
</evidence>
<dbReference type="CDD" id="cd07792">
    <property type="entry name" value="ASKHA_NBD_FGGY_GK1-3-like"/>
    <property type="match status" value="1"/>
</dbReference>
<dbReference type="InterPro" id="IPR000577">
    <property type="entry name" value="Carb_kinase_FGGY"/>
</dbReference>
<dbReference type="GO" id="GO:0005739">
    <property type="term" value="C:mitochondrion"/>
    <property type="evidence" value="ECO:0007669"/>
    <property type="project" value="TreeGrafter"/>
</dbReference>
<dbReference type="GO" id="GO:0019563">
    <property type="term" value="P:glycerol catabolic process"/>
    <property type="evidence" value="ECO:0007669"/>
    <property type="project" value="UniProtKB-UniPathway"/>
</dbReference>
<dbReference type="AlphaFoldDB" id="A0A1B0FLU3"/>
<dbReference type="EC" id="2.7.1.30" evidence="3"/>
<comment type="pathway">
    <text evidence="1">Polyol metabolism; glycerol degradation via glycerol kinase pathway; sn-glycerol 3-phosphate from glycerol: step 1/1.</text>
</comment>
<dbReference type="InterPro" id="IPR042018">
    <property type="entry name" value="GK1-3_metazoan-type"/>
</dbReference>
<comment type="similarity">
    <text evidence="2 10">Belongs to the FGGY kinase family.</text>
</comment>
<accession>A0A1B0FLU3</accession>
<dbReference type="FunFam" id="3.30.420.40:FF:000086">
    <property type="entry name" value="Glycerol kinase"/>
    <property type="match status" value="1"/>
</dbReference>
<keyword evidence="6 10" id="KW-0418">Kinase</keyword>
<evidence type="ECO:0000256" key="2">
    <source>
        <dbReference type="ARBA" id="ARBA00009156"/>
    </source>
</evidence>
<evidence type="ECO:0000256" key="3">
    <source>
        <dbReference type="ARBA" id="ARBA00012099"/>
    </source>
</evidence>
<protein>
    <recommendedName>
        <fullName evidence="3">glycerol kinase</fullName>
        <ecNumber evidence="3">2.7.1.30</ecNumber>
    </recommendedName>
    <alternativeName>
        <fullName evidence="9">ATP:glycerol 3-phosphotransferase</fullName>
    </alternativeName>
</protein>
<dbReference type="FunFam" id="3.30.420.40:FF:000108">
    <property type="entry name" value="Glycerol kinase, glycosomal"/>
    <property type="match status" value="1"/>
</dbReference>
<dbReference type="InterPro" id="IPR043129">
    <property type="entry name" value="ATPase_NBD"/>
</dbReference>
<sequence>MANDGRDVSFVERVFDHRPSKSSRLVGVINDDTYSVAFSIYTTPEFNEIASHRLKIPMISLNPGWFEQDAMAIINNMYRCIEISVSAINSLGYKKNDLITVGITNQRETIIVWDAKTGKPLHNAITWNDIRTSSTVDRILANIPDRNINHFKEICGLPISPYFPALKIHWLMENVPAVKKACKENRCRAGTVDSWIIRNLTQGKLHVTDVTNASRTLLMNISTLQWDRTLLNAFSIMAEMLPQIRSSSEIYGKITDNRTSLLGMKISGILGNQQASLLGQMCIKPGQAKNTYSEGCFLLCNTGNKPIISEHGLLTTVAYKLGPNSPTTYALEGAVAVAGHALKWLENQVRILPRAADAEKYASAVSTTGDVYFVPAFTGLYAPYWQKDARGLIIGLTQFSTKHHIVRAALESICFQTRDILEIMYQEAEHKINKLHADGQLSENNVLMQLQADTVGIPVFRSQLFDCISFGVAMCAAQATGIDLCRFEPDKKEYSNVFYDKFSPASTAVDRQHRYGKWKRAVQRTFNWAIRPKVKSSRDSERPTPVTPMPLSLFFFVSLAMIVHALH</sequence>
<name>A0A1B0FLU3_GLOMM</name>
<dbReference type="PROSITE" id="PS00933">
    <property type="entry name" value="FGGY_KINASES_1"/>
    <property type="match status" value="1"/>
</dbReference>
<dbReference type="InterPro" id="IPR018485">
    <property type="entry name" value="FGGY_C"/>
</dbReference>
<dbReference type="GO" id="GO:0046167">
    <property type="term" value="P:glycerol-3-phosphate biosynthetic process"/>
    <property type="evidence" value="ECO:0007669"/>
    <property type="project" value="TreeGrafter"/>
</dbReference>
<evidence type="ECO:0000256" key="8">
    <source>
        <dbReference type="ARBA" id="ARBA00022840"/>
    </source>
</evidence>
<evidence type="ECO:0000256" key="6">
    <source>
        <dbReference type="ARBA" id="ARBA00022777"/>
    </source>
</evidence>
<keyword evidence="14" id="KW-1185">Reference proteome</keyword>
<evidence type="ECO:0000313" key="14">
    <source>
        <dbReference type="Proteomes" id="UP000092444"/>
    </source>
</evidence>
<dbReference type="InterPro" id="IPR018483">
    <property type="entry name" value="Carb_kinase_FGGY_CS"/>
</dbReference>
<keyword evidence="5" id="KW-0547">Nucleotide-binding</keyword>
<dbReference type="InterPro" id="IPR005999">
    <property type="entry name" value="Glycerol_kin"/>
</dbReference>
<evidence type="ECO:0000256" key="4">
    <source>
        <dbReference type="ARBA" id="ARBA00022679"/>
    </source>
</evidence>
<organism evidence="13 14">
    <name type="scientific">Glossina morsitans morsitans</name>
    <name type="common">Savannah tsetse fly</name>
    <dbReference type="NCBI Taxonomy" id="37546"/>
    <lineage>
        <taxon>Eukaryota</taxon>
        <taxon>Metazoa</taxon>
        <taxon>Ecdysozoa</taxon>
        <taxon>Arthropoda</taxon>
        <taxon>Hexapoda</taxon>
        <taxon>Insecta</taxon>
        <taxon>Pterygota</taxon>
        <taxon>Neoptera</taxon>
        <taxon>Endopterygota</taxon>
        <taxon>Diptera</taxon>
        <taxon>Brachycera</taxon>
        <taxon>Muscomorpha</taxon>
        <taxon>Hippoboscoidea</taxon>
        <taxon>Glossinidae</taxon>
        <taxon>Glossina</taxon>
    </lineage>
</organism>
<dbReference type="InterPro" id="IPR018484">
    <property type="entry name" value="FGGY_N"/>
</dbReference>
<dbReference type="NCBIfam" id="TIGR01311">
    <property type="entry name" value="glycerol_kin"/>
    <property type="match status" value="1"/>
</dbReference>
<evidence type="ECO:0000256" key="10">
    <source>
        <dbReference type="RuleBase" id="RU003733"/>
    </source>
</evidence>
<dbReference type="EMBL" id="CCAG010020450">
    <property type="status" value="NOT_ANNOTATED_CDS"/>
    <property type="molecule type" value="Genomic_DNA"/>
</dbReference>
<evidence type="ECO:0000256" key="5">
    <source>
        <dbReference type="ARBA" id="ARBA00022741"/>
    </source>
</evidence>
<dbReference type="Gene3D" id="3.30.420.40">
    <property type="match status" value="2"/>
</dbReference>
<dbReference type="Pfam" id="PF00370">
    <property type="entry name" value="FGGY_N"/>
    <property type="match status" value="1"/>
</dbReference>
<dbReference type="GO" id="GO:0006641">
    <property type="term" value="P:triglyceride metabolic process"/>
    <property type="evidence" value="ECO:0007669"/>
    <property type="project" value="TreeGrafter"/>
</dbReference>
<keyword evidence="8" id="KW-0067">ATP-binding</keyword>
<keyword evidence="7" id="KW-0319">Glycerol metabolism</keyword>
<evidence type="ECO:0000256" key="1">
    <source>
        <dbReference type="ARBA" id="ARBA00005190"/>
    </source>
</evidence>
<dbReference type="PIRSF" id="PIRSF000538">
    <property type="entry name" value="GlpK"/>
    <property type="match status" value="1"/>
</dbReference>
<dbReference type="UniPathway" id="UPA00618">
    <property type="reaction ID" value="UER00672"/>
</dbReference>
<evidence type="ECO:0000256" key="7">
    <source>
        <dbReference type="ARBA" id="ARBA00022798"/>
    </source>
</evidence>
<dbReference type="GO" id="GO:0004370">
    <property type="term" value="F:glycerol kinase activity"/>
    <property type="evidence" value="ECO:0007669"/>
    <property type="project" value="UniProtKB-EC"/>
</dbReference>
<evidence type="ECO:0000259" key="11">
    <source>
        <dbReference type="Pfam" id="PF00370"/>
    </source>
</evidence>
<feature type="domain" description="Carbohydrate kinase FGGY N-terminal" evidence="11">
    <location>
        <begin position="47"/>
        <end position="279"/>
    </location>
</feature>
<proteinExistence type="inferred from homology"/>